<dbReference type="Pfam" id="PF03786">
    <property type="entry name" value="UxuA"/>
    <property type="match status" value="1"/>
</dbReference>
<dbReference type="Proteomes" id="UP000776276">
    <property type="component" value="Unassembled WGS sequence"/>
</dbReference>
<dbReference type="EMBL" id="JAHKRT010000002">
    <property type="protein sequence ID" value="MBU3077405.1"/>
    <property type="molecule type" value="Genomic_DNA"/>
</dbReference>
<evidence type="ECO:0000313" key="1">
    <source>
        <dbReference type="EMBL" id="MBU3077405.1"/>
    </source>
</evidence>
<dbReference type="GO" id="GO:0008927">
    <property type="term" value="F:mannonate dehydratase activity"/>
    <property type="evidence" value="ECO:0007669"/>
    <property type="project" value="UniProtKB-EC"/>
</dbReference>
<protein>
    <submittedName>
        <fullName evidence="1">Mannonate dehydratase</fullName>
        <ecNumber evidence="1">4.2.1.8</ecNumber>
    </submittedName>
</protein>
<organism evidence="1 2">
    <name type="scientific">Sphingomonas quercus</name>
    <dbReference type="NCBI Taxonomy" id="2842451"/>
    <lineage>
        <taxon>Bacteria</taxon>
        <taxon>Pseudomonadati</taxon>
        <taxon>Pseudomonadota</taxon>
        <taxon>Alphaproteobacteria</taxon>
        <taxon>Sphingomonadales</taxon>
        <taxon>Sphingomonadaceae</taxon>
        <taxon>Sphingomonas</taxon>
    </lineage>
</organism>
<dbReference type="EC" id="4.2.1.8" evidence="1"/>
<gene>
    <name evidence="1" type="ORF">KOF26_05940</name>
</gene>
<comment type="caution">
    <text evidence="1">The sequence shown here is derived from an EMBL/GenBank/DDBJ whole genome shotgun (WGS) entry which is preliminary data.</text>
</comment>
<proteinExistence type="predicted"/>
<evidence type="ECO:0000313" key="2">
    <source>
        <dbReference type="Proteomes" id="UP000776276"/>
    </source>
</evidence>
<sequence length="379" mass="42610">MPALAAAQPSRRVGRLGPGQVFADLKVRVNEGFNLGGDYHSVAGDAPTDRKSLEFFKRYGANLVTITASRNLAQVVGQPVPSERSVEELGPWDGDALKRMQDDCRKMDMVLECVRMDSAFIIMKTNDDRRRWLDRLKDNIRKCSEAGVTSISYHWCMIPQQRNKRAVVRGGATHNGFTLPANWRTLPPDYAGVVSLEEYWARIEIFLKDIIPVARQYKVRMSLHPFDPGGLPAGYLGVTNYDADFANGLKRYVAMVDDPHNALSYCAGVGGESFKNPNDQLEIMRYLLERNKVTQVHMRNIIGGQNDFQEVFLDMGDINYYNITRLLRDTGYPGTILPDHNPRHPDDPKSLQSYGFANGYLLGLKRGVNEEAKLILGQA</sequence>
<keyword evidence="1" id="KW-0456">Lyase</keyword>
<keyword evidence="2" id="KW-1185">Reference proteome</keyword>
<accession>A0ABS6BGI3</accession>
<dbReference type="InterPro" id="IPR004628">
    <property type="entry name" value="Man_deHydtase"/>
</dbReference>
<dbReference type="PANTHER" id="PTHR30387:SF2">
    <property type="entry name" value="MANNONATE DEHYDRATASE"/>
    <property type="match status" value="1"/>
</dbReference>
<name>A0ABS6BGI3_9SPHN</name>
<dbReference type="PANTHER" id="PTHR30387">
    <property type="entry name" value="MANNONATE DEHYDRATASE"/>
    <property type="match status" value="1"/>
</dbReference>
<dbReference type="RefSeq" id="WP_216321565.1">
    <property type="nucleotide sequence ID" value="NZ_JAHKRT010000002.1"/>
</dbReference>
<reference evidence="1 2" key="1">
    <citation type="submission" date="2021-06" db="EMBL/GenBank/DDBJ databases">
        <title>Sphingomonas sp. XMGL2, whole genome shotgun sequencing project.</title>
        <authorList>
            <person name="Zhao G."/>
            <person name="Shen L."/>
        </authorList>
    </citation>
    <scope>NUCLEOTIDE SEQUENCE [LARGE SCALE GENOMIC DNA]</scope>
    <source>
        <strain evidence="1 2">XMGL2</strain>
    </source>
</reference>